<dbReference type="OrthoDB" id="3403335at2"/>
<accession>A0A1I4E3P3</accession>
<gene>
    <name evidence="1" type="ORF">SAMN04488085_105174</name>
</gene>
<dbReference type="EMBL" id="FOSW01000005">
    <property type="protein sequence ID" value="SFK99580.1"/>
    <property type="molecule type" value="Genomic_DNA"/>
</dbReference>
<name>A0A1I4E3P3_9ACTN</name>
<protein>
    <submittedName>
        <fullName evidence="1">Uncharacterized protein</fullName>
    </submittedName>
</protein>
<dbReference type="Proteomes" id="UP000199152">
    <property type="component" value="Unassembled WGS sequence"/>
</dbReference>
<evidence type="ECO:0000313" key="1">
    <source>
        <dbReference type="EMBL" id="SFK99580.1"/>
    </source>
</evidence>
<sequence>MDAARSADAPDGHRFQGAVAFAPPYERDGASVITATAVRTHTATRGDGAAAKRSGFDAGMSGSRPMGAFVVRDGRVRWHPAVDWTRVITTAEVMVGGVLIARRLAARPSATKAKVTMGPGGWVSVRGGLMAVRPAERGWRRRRAPAPATVPRTRRPWWARLLAATALESLLG</sequence>
<reference evidence="1 2" key="1">
    <citation type="submission" date="2016-10" db="EMBL/GenBank/DDBJ databases">
        <authorList>
            <person name="de Groot N.N."/>
        </authorList>
    </citation>
    <scope>NUCLEOTIDE SEQUENCE [LARGE SCALE GENOMIC DNA]</scope>
    <source>
        <strain evidence="1 2">DSM 45317</strain>
    </source>
</reference>
<evidence type="ECO:0000313" key="2">
    <source>
        <dbReference type="Proteomes" id="UP000199152"/>
    </source>
</evidence>
<dbReference type="AlphaFoldDB" id="A0A1I4E3P3"/>
<proteinExistence type="predicted"/>
<dbReference type="RefSeq" id="WP_091323921.1">
    <property type="nucleotide sequence ID" value="NZ_FOSW01000005.1"/>
</dbReference>
<dbReference type="InParanoid" id="A0A1I4E3P3"/>
<organism evidence="1 2">
    <name type="scientific">Geodermatophilus ruber</name>
    <dbReference type="NCBI Taxonomy" id="504800"/>
    <lineage>
        <taxon>Bacteria</taxon>
        <taxon>Bacillati</taxon>
        <taxon>Actinomycetota</taxon>
        <taxon>Actinomycetes</taxon>
        <taxon>Geodermatophilales</taxon>
        <taxon>Geodermatophilaceae</taxon>
        <taxon>Geodermatophilus</taxon>
    </lineage>
</organism>
<keyword evidence="2" id="KW-1185">Reference proteome</keyword>